<feature type="transmembrane region" description="Helical" evidence="7">
    <location>
        <begin position="352"/>
        <end position="374"/>
    </location>
</feature>
<evidence type="ECO:0000313" key="9">
    <source>
        <dbReference type="EMBL" id="MFM1724065.1"/>
    </source>
</evidence>
<dbReference type="InterPro" id="IPR050189">
    <property type="entry name" value="MFS_Efflux_Transporters"/>
</dbReference>
<evidence type="ECO:0000259" key="8">
    <source>
        <dbReference type="PROSITE" id="PS50850"/>
    </source>
</evidence>
<comment type="caution">
    <text evidence="9">The sequence shown here is derived from an EMBL/GenBank/DDBJ whole genome shotgun (WGS) entry which is preliminary data.</text>
</comment>
<dbReference type="RefSeq" id="WP_420164625.1">
    <property type="nucleotide sequence ID" value="NZ_JBDLNV010000004.1"/>
</dbReference>
<feature type="transmembrane region" description="Helical" evidence="7">
    <location>
        <begin position="133"/>
        <end position="156"/>
    </location>
</feature>
<keyword evidence="10" id="KW-1185">Reference proteome</keyword>
<dbReference type="InterPro" id="IPR020846">
    <property type="entry name" value="MFS_dom"/>
</dbReference>
<dbReference type="PANTHER" id="PTHR43124">
    <property type="entry name" value="PURINE EFFLUX PUMP PBUE"/>
    <property type="match status" value="1"/>
</dbReference>
<dbReference type="PROSITE" id="PS50850">
    <property type="entry name" value="MFS"/>
    <property type="match status" value="1"/>
</dbReference>
<evidence type="ECO:0000256" key="4">
    <source>
        <dbReference type="ARBA" id="ARBA00022989"/>
    </source>
</evidence>
<protein>
    <submittedName>
        <fullName evidence="9">MFS transporter</fullName>
    </submittedName>
</protein>
<evidence type="ECO:0000313" key="10">
    <source>
        <dbReference type="Proteomes" id="UP001629745"/>
    </source>
</evidence>
<feature type="transmembrane region" description="Helical" evidence="7">
    <location>
        <begin position="74"/>
        <end position="95"/>
    </location>
</feature>
<dbReference type="Gene3D" id="1.20.1250.20">
    <property type="entry name" value="MFS general substrate transporter like domains"/>
    <property type="match status" value="2"/>
</dbReference>
<dbReference type="InterPro" id="IPR036259">
    <property type="entry name" value="MFS_trans_sf"/>
</dbReference>
<feature type="transmembrane region" description="Helical" evidence="7">
    <location>
        <begin position="36"/>
        <end position="54"/>
    </location>
</feature>
<evidence type="ECO:0000256" key="7">
    <source>
        <dbReference type="SAM" id="Phobius"/>
    </source>
</evidence>
<reference evidence="9 10" key="1">
    <citation type="submission" date="2023-11" db="EMBL/GenBank/DDBJ databases">
        <authorList>
            <person name="Val-Calvo J."/>
            <person name="Scortti M."/>
            <person name="Vazquez-Boland J."/>
        </authorList>
    </citation>
    <scope>NUCLEOTIDE SEQUENCE [LARGE SCALE GENOMIC DNA]</scope>
    <source>
        <strain evidence="9 10">PAM 2766</strain>
    </source>
</reference>
<feature type="transmembrane region" description="Helical" evidence="7">
    <location>
        <begin position="293"/>
        <end position="313"/>
    </location>
</feature>
<dbReference type="PANTHER" id="PTHR43124:SF3">
    <property type="entry name" value="CHLORAMPHENICOL EFFLUX PUMP RV0191"/>
    <property type="match status" value="1"/>
</dbReference>
<feature type="transmembrane region" description="Helical" evidence="7">
    <location>
        <begin position="386"/>
        <end position="408"/>
    </location>
</feature>
<keyword evidence="4 7" id="KW-1133">Transmembrane helix</keyword>
<feature type="domain" description="Major facilitator superfamily (MFS) profile" evidence="8">
    <location>
        <begin position="39"/>
        <end position="438"/>
    </location>
</feature>
<accession>A0ABW9FH27</accession>
<evidence type="ECO:0000256" key="2">
    <source>
        <dbReference type="ARBA" id="ARBA00022475"/>
    </source>
</evidence>
<keyword evidence="2" id="KW-1003">Cell membrane</keyword>
<feature type="transmembrane region" description="Helical" evidence="7">
    <location>
        <begin position="107"/>
        <end position="127"/>
    </location>
</feature>
<keyword evidence="5 7" id="KW-0472">Membrane</keyword>
<feature type="transmembrane region" description="Helical" evidence="7">
    <location>
        <begin position="254"/>
        <end position="273"/>
    </location>
</feature>
<sequence length="438" mass="45841">MGPFPTSTEPLVGTAEPAPTGQTTTSTPRSVRSRSYPWIVAALAFALLLSDYMSRQVLSAVFPMLKTEWALSDSQLASLTSVVALMVGLLTFPLSLLADRWGRVRSLVLMAVMWSLATLCCAIASNYEQMLAARFFVGVGEAAYGSVGIAVVLSVFSPRLHSSLSGAFMAGGSFGSVVGVSLGGVIAVNVGWRWSFTAMAVLGLILVALFRAVVTESRLAKYAVHDEPVTPSDASAPSAPVIRVPVSTLFTNRAVWCAYLAGGFQMFTAAVLLSWTPSFFNRYYGMAPDRAGAVAALFVLLVGTGMVLCGMITDRVSRTDPARKWMTAVVFCTIALLSLGIGLRLGTGAPQLILLGIGAFFSAGCSGPTAAMVAGLTHESVRSSALGTLTIANNVLGLALGPFVVGILADRLGLLESLQLAPLFYVAAIVALLVGKRV</sequence>
<evidence type="ECO:0000256" key="6">
    <source>
        <dbReference type="SAM" id="MobiDB-lite"/>
    </source>
</evidence>
<gene>
    <name evidence="9" type="ORF">ABEU20_002641</name>
</gene>
<feature type="transmembrane region" description="Helical" evidence="7">
    <location>
        <begin position="194"/>
        <end position="214"/>
    </location>
</feature>
<comment type="subcellular location">
    <subcellularLocation>
        <location evidence="1">Cell membrane</location>
        <topology evidence="1">Multi-pass membrane protein</topology>
    </subcellularLocation>
</comment>
<organism evidence="9 10">
    <name type="scientific">Rhodococcus parequi</name>
    <dbReference type="NCBI Taxonomy" id="3137122"/>
    <lineage>
        <taxon>Bacteria</taxon>
        <taxon>Bacillati</taxon>
        <taxon>Actinomycetota</taxon>
        <taxon>Actinomycetes</taxon>
        <taxon>Mycobacteriales</taxon>
        <taxon>Nocardiaceae</taxon>
        <taxon>Rhodococcus</taxon>
    </lineage>
</organism>
<evidence type="ECO:0000256" key="1">
    <source>
        <dbReference type="ARBA" id="ARBA00004651"/>
    </source>
</evidence>
<feature type="region of interest" description="Disordered" evidence="6">
    <location>
        <begin position="1"/>
        <end position="30"/>
    </location>
</feature>
<feature type="transmembrane region" description="Helical" evidence="7">
    <location>
        <begin position="414"/>
        <end position="434"/>
    </location>
</feature>
<evidence type="ECO:0000256" key="5">
    <source>
        <dbReference type="ARBA" id="ARBA00023136"/>
    </source>
</evidence>
<feature type="transmembrane region" description="Helical" evidence="7">
    <location>
        <begin position="168"/>
        <end position="188"/>
    </location>
</feature>
<evidence type="ECO:0000256" key="3">
    <source>
        <dbReference type="ARBA" id="ARBA00022692"/>
    </source>
</evidence>
<keyword evidence="3 7" id="KW-0812">Transmembrane</keyword>
<dbReference type="InterPro" id="IPR011701">
    <property type="entry name" value="MFS"/>
</dbReference>
<dbReference type="Proteomes" id="UP001629745">
    <property type="component" value="Unassembled WGS sequence"/>
</dbReference>
<dbReference type="EMBL" id="JBDLNV010000004">
    <property type="protein sequence ID" value="MFM1724065.1"/>
    <property type="molecule type" value="Genomic_DNA"/>
</dbReference>
<dbReference type="Pfam" id="PF07690">
    <property type="entry name" value="MFS_1"/>
    <property type="match status" value="1"/>
</dbReference>
<feature type="transmembrane region" description="Helical" evidence="7">
    <location>
        <begin position="325"/>
        <end position="346"/>
    </location>
</feature>
<dbReference type="SUPFAM" id="SSF103473">
    <property type="entry name" value="MFS general substrate transporter"/>
    <property type="match status" value="1"/>
</dbReference>
<name>A0ABW9FH27_9NOCA</name>
<proteinExistence type="predicted"/>